<evidence type="ECO:0000313" key="4">
    <source>
        <dbReference type="Proteomes" id="UP000027138"/>
    </source>
</evidence>
<dbReference type="PANTHER" id="PTHR47186:SF12">
    <property type="entry name" value="NB-ARC DOMAIN-CONTAINING PROTEIN"/>
    <property type="match status" value="1"/>
</dbReference>
<gene>
    <name evidence="3" type="ORF">JCGZ_17892</name>
</gene>
<reference evidence="3 4" key="1">
    <citation type="journal article" date="2014" name="PLoS ONE">
        <title>Global Analysis of Gene Expression Profiles in Physic Nut (Jatropha curcas L.) Seedlings Exposed to Salt Stress.</title>
        <authorList>
            <person name="Zhang L."/>
            <person name="Zhang C."/>
            <person name="Wu P."/>
            <person name="Chen Y."/>
            <person name="Li M."/>
            <person name="Jiang H."/>
            <person name="Wu G."/>
        </authorList>
    </citation>
    <scope>NUCLEOTIDE SEQUENCE [LARGE SCALE GENOMIC DNA]</scope>
    <source>
        <strain evidence="4">cv. GZQX0401</strain>
        <tissue evidence="3">Young leaves</tissue>
    </source>
</reference>
<evidence type="ECO:0000259" key="2">
    <source>
        <dbReference type="Pfam" id="PF23598"/>
    </source>
</evidence>
<dbReference type="EMBL" id="KK914893">
    <property type="protein sequence ID" value="KDP26734.1"/>
    <property type="molecule type" value="Genomic_DNA"/>
</dbReference>
<dbReference type="InterPro" id="IPR032675">
    <property type="entry name" value="LRR_dom_sf"/>
</dbReference>
<protein>
    <recommendedName>
        <fullName evidence="2">Disease resistance R13L4/SHOC-2-like LRR domain-containing protein</fullName>
    </recommendedName>
</protein>
<dbReference type="SUPFAM" id="SSF52058">
    <property type="entry name" value="L domain-like"/>
    <property type="match status" value="1"/>
</dbReference>
<feature type="domain" description="Disease resistance R13L4/SHOC-2-like LRR" evidence="2">
    <location>
        <begin position="200"/>
        <end position="507"/>
    </location>
</feature>
<dbReference type="AlphaFoldDB" id="A0A067K4N2"/>
<name>A0A067K4N2_JATCU</name>
<dbReference type="Proteomes" id="UP000027138">
    <property type="component" value="Unassembled WGS sequence"/>
</dbReference>
<dbReference type="Pfam" id="PF23598">
    <property type="entry name" value="LRR_14"/>
    <property type="match status" value="1"/>
</dbReference>
<organism evidence="3 4">
    <name type="scientific">Jatropha curcas</name>
    <name type="common">Barbados nut</name>
    <dbReference type="NCBI Taxonomy" id="180498"/>
    <lineage>
        <taxon>Eukaryota</taxon>
        <taxon>Viridiplantae</taxon>
        <taxon>Streptophyta</taxon>
        <taxon>Embryophyta</taxon>
        <taxon>Tracheophyta</taxon>
        <taxon>Spermatophyta</taxon>
        <taxon>Magnoliopsida</taxon>
        <taxon>eudicotyledons</taxon>
        <taxon>Gunneridae</taxon>
        <taxon>Pentapetalae</taxon>
        <taxon>rosids</taxon>
        <taxon>fabids</taxon>
        <taxon>Malpighiales</taxon>
        <taxon>Euphorbiaceae</taxon>
        <taxon>Crotonoideae</taxon>
        <taxon>Jatropheae</taxon>
        <taxon>Jatropha</taxon>
    </lineage>
</organism>
<proteinExistence type="predicted"/>
<keyword evidence="1" id="KW-0677">Repeat</keyword>
<keyword evidence="4" id="KW-1185">Reference proteome</keyword>
<sequence length="538" mass="60284">MPQICFTRESTDRKEMYFAEMQRRKDSLSSTALNEIGESCSSSSADFVSIYQSLPHYLMSCLDYCAIVHRGRYGSPLTKAYMARLLSAEDLTPEKEGELIENLANNVIDELIHLGLLIETHTTVSYTFDYGPNIGFNESYVNLCVVEVDEVEFLAEAANLPVRAIIHHHRNNIPPDFKTLQIRSLFLNASGPGFSRAYLETICRLQYLLVLSLDGGLGEGLPDEVGDLFHLRYLRSKFFLKDELPQTLGNLQNLQTLDIIAHRKLKELPLQVFNIQQLRHINIRTGYPSTSSGIRVPSGIGTLKSLLTLGEVYAGGVIASELSSLTQLQQLSVGCVSEDNSTQLFAAITKMENLVSLSLKADEFYSLNSSVLDLESFSPPSSIKHLRLYGALVEMPAWLASMENLTVLHLSFSNLLEPPAPTLQFLPKLKALHIDSAYNVRCIGKEFCDLGGFPKLEILTFHGEDTLVEWTEIGRGAFLSLRNLEFWFCPNLRFLPEGLQNISSLQVLILCDTHIDLKRRLLGEESYKIKHISNVSIS</sequence>
<accession>A0A067K4N2</accession>
<evidence type="ECO:0000313" key="3">
    <source>
        <dbReference type="EMBL" id="KDP26734.1"/>
    </source>
</evidence>
<dbReference type="PANTHER" id="PTHR47186">
    <property type="entry name" value="LEUCINE-RICH REPEAT-CONTAINING PROTEIN 57"/>
    <property type="match status" value="1"/>
</dbReference>
<dbReference type="OrthoDB" id="850200at2759"/>
<dbReference type="InterPro" id="IPR055414">
    <property type="entry name" value="LRR_R13L4/SHOC2-like"/>
</dbReference>
<evidence type="ECO:0000256" key="1">
    <source>
        <dbReference type="ARBA" id="ARBA00022737"/>
    </source>
</evidence>
<dbReference type="Gene3D" id="3.80.10.10">
    <property type="entry name" value="Ribonuclease Inhibitor"/>
    <property type="match status" value="1"/>
</dbReference>